<reference evidence="3" key="1">
    <citation type="submission" date="2021-02" db="EMBL/GenBank/DDBJ databases">
        <authorList>
            <person name="Nowell W R."/>
        </authorList>
    </citation>
    <scope>NUCLEOTIDE SEQUENCE</scope>
</reference>
<comment type="caution">
    <text evidence="3">The sequence shown here is derived from an EMBL/GenBank/DDBJ whole genome shotgun (WGS) entry which is preliminary data.</text>
</comment>
<dbReference type="EMBL" id="CAJNOJ010000011">
    <property type="protein sequence ID" value="CAF0787061.1"/>
    <property type="molecule type" value="Genomic_DNA"/>
</dbReference>
<keyword evidence="2" id="KW-0472">Membrane</keyword>
<keyword evidence="2" id="KW-0812">Transmembrane</keyword>
<evidence type="ECO:0000313" key="4">
    <source>
        <dbReference type="Proteomes" id="UP000663852"/>
    </source>
</evidence>
<keyword evidence="2" id="KW-1133">Transmembrane helix</keyword>
<sequence>MIGVVFGSINFHNCLYGDKYGSLPIQIALGLAILLIQSMAVVYRNVYSGDNIATDEMSILNALSSCHSPTLQNPINANSQLVLCINPLLTYKPDTLPTPLITPKASNFFDNNHSHELLQRLRDQKSRLIQFYDTEIDRRQPSSHLSTFLNQIDQLLNEYQSRNTTNAITNEPTRPVDDESYSTYFPDGTSFDDSDEIDVCNVQEKATFDQSNEKSSYTDYDDHSYSKLSRNQKHSTKKSTILQLKRYKYEGCCPLTTRTYGLDSQKHGIRHFPCTRVTAPINLYKHLIQYHQLTHSPAMQIVRLLADDNEEGDIDLFSSKANSLIATHPTVYRAKCPLNEYGKFGITAEHKIRLCTQPNQTVGAPSVPPKDVCLYDHFVVYHQMKRSCAQRLAEAIVKNKVEQVFRPDEELLNDTFYVQCPLRHPKSICWKSPISTRHMGQHLTGIHKLDRAARRQIMLTLRKQPSASVSDEN</sequence>
<dbReference type="AlphaFoldDB" id="A0A813RWT2"/>
<proteinExistence type="predicted"/>
<dbReference type="OrthoDB" id="10015959at2759"/>
<evidence type="ECO:0000256" key="2">
    <source>
        <dbReference type="SAM" id="Phobius"/>
    </source>
</evidence>
<accession>A0A813RWT2</accession>
<name>A0A813RWT2_ADIRI</name>
<feature type="transmembrane region" description="Helical" evidence="2">
    <location>
        <begin position="25"/>
        <end position="43"/>
    </location>
</feature>
<evidence type="ECO:0000256" key="1">
    <source>
        <dbReference type="SAM" id="MobiDB-lite"/>
    </source>
</evidence>
<protein>
    <submittedName>
        <fullName evidence="3">Uncharacterized protein</fullName>
    </submittedName>
</protein>
<evidence type="ECO:0000313" key="3">
    <source>
        <dbReference type="EMBL" id="CAF0787061.1"/>
    </source>
</evidence>
<feature type="region of interest" description="Disordered" evidence="1">
    <location>
        <begin position="210"/>
        <end position="232"/>
    </location>
</feature>
<gene>
    <name evidence="3" type="ORF">EDS130_LOCUS4145</name>
</gene>
<dbReference type="Proteomes" id="UP000663852">
    <property type="component" value="Unassembled WGS sequence"/>
</dbReference>
<organism evidence="3 4">
    <name type="scientific">Adineta ricciae</name>
    <name type="common">Rotifer</name>
    <dbReference type="NCBI Taxonomy" id="249248"/>
    <lineage>
        <taxon>Eukaryota</taxon>
        <taxon>Metazoa</taxon>
        <taxon>Spiralia</taxon>
        <taxon>Gnathifera</taxon>
        <taxon>Rotifera</taxon>
        <taxon>Eurotatoria</taxon>
        <taxon>Bdelloidea</taxon>
        <taxon>Adinetida</taxon>
        <taxon>Adinetidae</taxon>
        <taxon>Adineta</taxon>
    </lineage>
</organism>